<dbReference type="InterPro" id="IPR023393">
    <property type="entry name" value="START-like_dom_sf"/>
</dbReference>
<comment type="caution">
    <text evidence="1">The sequence shown here is derived from an EMBL/GenBank/DDBJ whole genome shotgun (WGS) entry which is preliminary data.</text>
</comment>
<organism evidence="1 2">
    <name type="scientific">Mycobacterium gastri</name>
    <dbReference type="NCBI Taxonomy" id="1777"/>
    <lineage>
        <taxon>Bacteria</taxon>
        <taxon>Bacillati</taxon>
        <taxon>Actinomycetota</taxon>
        <taxon>Actinomycetes</taxon>
        <taxon>Mycobacteriales</taxon>
        <taxon>Mycobacteriaceae</taxon>
        <taxon>Mycobacterium</taxon>
    </lineage>
</organism>
<proteinExistence type="predicted"/>
<protein>
    <recommendedName>
        <fullName evidence="3">Polyketide cyclase / dehydrase and lipid transport</fullName>
    </recommendedName>
</protein>
<dbReference type="EMBL" id="LQOX01000006">
    <property type="protein sequence ID" value="ORV80126.1"/>
    <property type="molecule type" value="Genomic_DNA"/>
</dbReference>
<evidence type="ECO:0008006" key="3">
    <source>
        <dbReference type="Google" id="ProtNLM"/>
    </source>
</evidence>
<gene>
    <name evidence="1" type="ORF">AWC07_21590</name>
</gene>
<accession>A0A1X1W1S2</accession>
<sequence length="119" mass="12948">MWTIWTNPAAWPGDIIRAAKIKGDFEVGSRITLKPKGLPTTRLTITQIDLQHRWAAVSKLPGLTIEFEHIIESSDSGTRLVERGILTGTFAGVAAHLIGHRLESMFAGLTAQCARQAGT</sequence>
<evidence type="ECO:0000313" key="1">
    <source>
        <dbReference type="EMBL" id="ORV80126.1"/>
    </source>
</evidence>
<name>A0A1X1W1S2_MYCGS</name>
<dbReference type="Proteomes" id="UP000193738">
    <property type="component" value="Unassembled WGS sequence"/>
</dbReference>
<reference evidence="1 2" key="1">
    <citation type="submission" date="2016-01" db="EMBL/GenBank/DDBJ databases">
        <title>The new phylogeny of the genus Mycobacterium.</title>
        <authorList>
            <person name="Tarcisio F."/>
            <person name="Conor M."/>
            <person name="Antonella G."/>
            <person name="Elisabetta G."/>
            <person name="Giulia F.S."/>
            <person name="Sara T."/>
            <person name="Anna F."/>
            <person name="Clotilde B."/>
            <person name="Roberto B."/>
            <person name="Veronica D.S."/>
            <person name="Fabio R."/>
            <person name="Monica P."/>
            <person name="Olivier J."/>
            <person name="Enrico T."/>
            <person name="Nicola S."/>
        </authorList>
    </citation>
    <scope>NUCLEOTIDE SEQUENCE [LARGE SCALE GENOMIC DNA]</scope>
    <source>
        <strain evidence="1 2">DSM 43505</strain>
    </source>
</reference>
<evidence type="ECO:0000313" key="2">
    <source>
        <dbReference type="Proteomes" id="UP000193738"/>
    </source>
</evidence>
<dbReference type="AlphaFoldDB" id="A0A1X1W1S2"/>
<dbReference type="Gene3D" id="3.30.530.20">
    <property type="match status" value="1"/>
</dbReference>
<dbReference type="SUPFAM" id="SSF55961">
    <property type="entry name" value="Bet v1-like"/>
    <property type="match status" value="1"/>
</dbReference>
<keyword evidence="2" id="KW-1185">Reference proteome</keyword>
<dbReference type="RefSeq" id="WP_051507942.1">
    <property type="nucleotide sequence ID" value="NZ_LQOX01000006.1"/>
</dbReference>